<keyword evidence="1" id="KW-0472">Membrane</keyword>
<keyword evidence="1" id="KW-1133">Transmembrane helix</keyword>
<organism evidence="3 4">
    <name type="scientific">Clostridium cadaveris</name>
    <dbReference type="NCBI Taxonomy" id="1529"/>
    <lineage>
        <taxon>Bacteria</taxon>
        <taxon>Bacillati</taxon>
        <taxon>Bacillota</taxon>
        <taxon>Clostridia</taxon>
        <taxon>Eubacteriales</taxon>
        <taxon>Clostridiaceae</taxon>
        <taxon>Clostridium</taxon>
    </lineage>
</organism>
<dbReference type="RefSeq" id="WP_074845164.1">
    <property type="nucleotide sequence ID" value="NZ_BAAACD010000008.1"/>
</dbReference>
<protein>
    <submittedName>
        <fullName evidence="3">Uncharacterized protein</fullName>
    </submittedName>
</protein>
<keyword evidence="4" id="KW-1185">Reference proteome</keyword>
<evidence type="ECO:0000313" key="5">
    <source>
        <dbReference type="Proteomes" id="UP000246114"/>
    </source>
</evidence>
<evidence type="ECO:0000313" key="4">
    <source>
        <dbReference type="Proteomes" id="UP000182135"/>
    </source>
</evidence>
<feature type="transmembrane region" description="Helical" evidence="1">
    <location>
        <begin position="9"/>
        <end position="31"/>
    </location>
</feature>
<dbReference type="AlphaFoldDB" id="A0A1I2L5J8"/>
<evidence type="ECO:0000256" key="1">
    <source>
        <dbReference type="SAM" id="Phobius"/>
    </source>
</evidence>
<sequence>MNKKIIKKIVLLSLVIIMIIFLFKIFIPSYYTYNNEKLRISLKLPNYWRNRCIFKEENDSIYSYYISKESNKKALLFAIVKLDSNDNPIDGEIYDSIGRDIIFHINGNRYRVGGTTDVGFPNDNIEYQNYIKMKSQISEIVKTMEISSN</sequence>
<keyword evidence="1" id="KW-0812">Transmembrane</keyword>
<dbReference type="Proteomes" id="UP000246114">
    <property type="component" value="Unassembled WGS sequence"/>
</dbReference>
<name>A0A1I2L5J8_9CLOT</name>
<reference evidence="2 5" key="2">
    <citation type="submission" date="2018-03" db="EMBL/GenBank/DDBJ databases">
        <title>The uncultured portion of the human microbiome is neutrally assembled.</title>
        <authorList>
            <person name="Jeraldo P."/>
            <person name="Boardman L."/>
            <person name="White B.A."/>
            <person name="Nelson H."/>
            <person name="Goldenfeld N."/>
            <person name="Chia N."/>
        </authorList>
    </citation>
    <scope>NUCLEOTIDE SEQUENCE [LARGE SCALE GENOMIC DNA]</scope>
    <source>
        <strain evidence="2">CIM:MAG 903</strain>
    </source>
</reference>
<dbReference type="Proteomes" id="UP000182135">
    <property type="component" value="Unassembled WGS sequence"/>
</dbReference>
<accession>A0A1I2L5J8</accession>
<proteinExistence type="predicted"/>
<evidence type="ECO:0000313" key="3">
    <source>
        <dbReference type="EMBL" id="SFF72531.1"/>
    </source>
</evidence>
<reference evidence="3 4" key="1">
    <citation type="submission" date="2016-10" db="EMBL/GenBank/DDBJ databases">
        <authorList>
            <person name="de Groot N.N."/>
        </authorList>
    </citation>
    <scope>NUCLEOTIDE SEQUENCE [LARGE SCALE GENOMIC DNA]</scope>
    <source>
        <strain evidence="3 4">NLAE-zl-G419</strain>
    </source>
</reference>
<evidence type="ECO:0000313" key="2">
    <source>
        <dbReference type="EMBL" id="PWL51514.1"/>
    </source>
</evidence>
<gene>
    <name evidence="2" type="ORF">DBY38_14865</name>
    <name evidence="3" type="ORF">SAMN04487885_10843</name>
</gene>
<dbReference type="EMBL" id="FOOE01000008">
    <property type="protein sequence ID" value="SFF72531.1"/>
    <property type="molecule type" value="Genomic_DNA"/>
</dbReference>
<dbReference type="GeneID" id="90546148"/>
<dbReference type="EMBL" id="QAMZ01000056">
    <property type="protein sequence ID" value="PWL51514.1"/>
    <property type="molecule type" value="Genomic_DNA"/>
</dbReference>
<dbReference type="STRING" id="1529.SAMN04487885_10843"/>